<keyword evidence="4" id="KW-0489">Methyltransferase</keyword>
<gene>
    <name evidence="14" type="ORF">MFIFM68171_09808</name>
</gene>
<feature type="region of interest" description="N-terminal hotdog fold" evidence="9">
    <location>
        <begin position="937"/>
        <end position="1074"/>
    </location>
</feature>
<dbReference type="InterPro" id="IPR016035">
    <property type="entry name" value="Acyl_Trfase/lysoPLipase"/>
</dbReference>
<sequence>MAAANEPIAIIGSGCRFPGGSNSPSKLWELLREPRDVQSEIPPSRWDVRGFHHADSQFPGHANVKHAYLLEDDVARFDAQFFNITHPEAIAMDPQQRLLLETVYEGLESAGLTVESLKGSNTGVYVGVMYVDYELLQLRDFQHVPTYLATGTARSIASNRVSYFFDWHGPSLTVDTACSSSLVAIHQAVQALRTGEVRVAVAAGTNLLLGPEPFIHESKLNMLSPDGRSRMWDTNANGYARGEGVAAVFLKTLRAALEDGDHIEAVIRETGVNQDGRSRGITMPSAAAQTALIRETYTKAGLDYRSKTDRPQYFEAHGTGTQAGDPVEAEAVHTAFFGEGVAKEEQEQRLLVGSIKTIIGHTESTSGIAGVLKVVQSMNHGYVPPNMLLNNLNSKVQPFYKHLKIPQELTPWPEPAPGQCRRASVNSFGFGGTNAHVILESFDASRLLDDKQIIPQERSFAPFVFSAQSKSSLLANLTAHADYLEHHPDTNPADLAWTLRSRRSRLPLRVSFPASSVDTLLTRLRGLIGNFQLEPRSAANGTGTPRLLGVFTGQGAQHARMCAELVETSDHFSKILSELDETLQQLPEQDRPSRTLRHELLAEGSASNVASATVSQPLCTAVQILLVELLRLCGIHFAAVVGHSSGEIAAAFTAGYLNARDAIRVAYYRGRYSHLAGGPNGERGAMLAAGTTFEDAQELCDDPAFKGRVKVAAVNSPSSVTLSGDEDAIEEMADILDDENKFYRRLRVDKAYHSHHMIPCAEAYLGAIGSVSVQPVDPATQTCTWVSSVHLDRATVPDASYWVDNLLSPVLFMQAVEGAMKLGPFDGAIEVGPHPALKGPVGDTLQALQVAHIPYTGLLQRGSDTVDSISAALGQLWTNVDNLNIDFDRFETVMDGRDPSAYRFIPGLPLYQWNHSQSYWHESTLSRNLRSRINPVHPLLGDLMPESSSQQLTWKTILRPQDLPWIHHHRIQGQAVFPAAGYAATAIETVPFLVGRTPVQLIELQNFIIHQAMVFSGDDNDPGIEVRSVLSKINRQDPGCITAHFTYESCTGSEGQQTFNLVADGEIRIRVGEPSPDLLSATAATEPYMVDVPTDLAYESLQEVGYGYTGPFRALSELKRKLGKASGLLAIPEKETLLVHPAALDAAFHSIILAFSYPRDGELWSLHLPTKIESIRVNPALCGNAWSTAGSVPFVASMPSRDSDGLDQAIGFQGDVEIQNVTGEFTAVQVEGLHVVPFTPATAADDRQLFYATHWVESEPNADMPGTYEASAEEKELALILERQGYFYLRQLEHQIPTDHPGRSDKYYSAYLNFASHTLRLASQGKHRYAKKEWDQDTLEDILALTKPFNDLPEVRAMHIVGEHMPRAIRGETSMLDHLMNSGVLADYYARAQSVTRGYQILAETVAQIARRYPQGKILEVGAGTGGATREILKRVGDDFSVYAFTDVSTGFFPDAQAEFGPLYGEDRMTYSVLDLEQDIQNQQGVKKNSYDVVVASFVLHATKSLEQTVRRVRSLLRPGGYLVMYDLTNVDIIRGTALFGCLPGWWEGVEEGRTLGACVSESKWDAVLRKSGFSGIDTMTPVHEKLSLPNSVMVSQAVDDWVEFIREPLLARQTPVRDGGYLIRRLVIIGGATLATSRLVEDVQRAIRPFCDDIVRVESLEEMSNSNLKLGGADTVLVLEELDAPVFQDLTMTRWDALKSLFGSEKTIVWVTRDRMVDNPYANMVVGFARTSFFEAPECRYQFVDFQEVHRIDARALAEAVLRFQAAGTEQELSQRNVLWSAEWEIIIGSDGRQRVPRIKPSQDANDHYNSVRRTITKGVQPHERPVSVSNVDGQYVLHEEQPKLAADGNTVTLRVEYSSLHAIAAATGNVFIAVGSCNKTGTRYIGLVDSASSLVNVPKTHLVPCTVASGSEAQIVTFVTANLLLPVLTGDFARGGTLVAHNAPSAVAALLARQAESAAINIVYTTSSREEARTNGWIHVNRYSRKSALRSLLPPNATRCIDFTADLDDQLSPIASCLLRTVQITQAYSRPINSNGAGLGDLLKSAVDSAVADMNTHAQPAHLVNIGDLQDGGSNTNALAVIDWNASSVSVTVQPVSAQFRSDRTYWLVGLSGDLGLSIADWMIGNGAKTLVITSRNPRIDSVWLEKAEQKGAVVRAMSCDLTDYDSVCKTYEQMRATLPPVSGVFQGAMVLVDTPLRDMQLDDMTRVLRPKVEGSLNLDRVLGDEMLDFFVFFSSAATVGGSLGQANYTAANLFMSGLALQRRQRGLTASVVELGPILGAGYITREKGDQLRKILYEKGLVTMSEADVHQTLAEAIRYGFPGSGNEWQLSTGLRRIPANETNRPLRYNHPQFAALTVRVATEEADASNSASGPSIKDQLASATSKDDLERIITDSFIAQLRKMLNLGDDYAITSTVRTDELGLDSLVAVRIRSWFLNNFQVNIPALKILKGTPLRELILQGVEELPEELAPKLFGEPQDDSAESSSEGPGTPPSPAPESETEVSEPFTDSEDNDKPDLDAKEILDEVSQVQEVQLKRFGPLSYTQSVFLFVHELLSDKSTLNNTVMLHLSGELQVPALARAIQALGERHESLRTCFCERDGQVGQGVLAAPLVSFEHKRMYTKNDLFDEYKTLRKHVFDLASGESSKTILLSSSSKDHYLLMSSHHILFDRLSNDAVMNDLERLYHGMDPGPAPLQYLDYSNEQHEQYASGRWNDAIEFWRREFATIPEPLPLHRSQITERQPLERYASRIPDFRINSQVTGKIRQVAKKYRATPFHFHLAAFKILLHRFLGVKDVCIGIADSCRKDDYMRTGIGPFLNMLPLRMDASPEQKFVDAVEQARQKSLSVLDKSIPLEVILNELRITRQSTHTPLAQAFMNYAENPLRDSQPFLGCRMEMTKQDMAELLYDITFTVINNNATGDTRILLNVQESLYAEDDAQLLAHGYEDILREFADEPTKAVGDTWRFRQPVLQKALAAGRGPNFDPTWPETLVHGFESLLPSVAHKIAVTDSDRGSLTYGDLARQIDIITSRLLRVKGLEPGSKIAVFQHPSIHWAASVMAILKIGAVYVPLDAATPAERLSLMIDDCRPAALVVHGPTLDMTAELLQNTSSAPAVINVSEPEDGATASIPIRAQADAPAIILYTSGSTGTPKGVLLQHSSLKHEFNHCAVTYGVSEDDVVLQQSAWSFDLSVTQIFLALSTGARLHIASQDLRADGRAMAELIKNEGVTTTYATPTEYKSWLRNEQQRELLQTTSWNLALVAGEAVTEPLLVLFRDLGRADLRLFNIYGPTETTCGSTKMQLDYSTPGVYGDIVPVGCASANECFYILDAKQNLQPIGQAGEIAIGGVGVAMGYLNNDERTKASFVPDPFVAYQPEAYRKNGWTTIYRTGDFGFLGPDGTLVLRGRIGDDTEIKLNGVRIDLKDIEQTVLKAAKGQLADAAASLRSSTTSSTTADQVKFMVVHVVFSSEATDGGNSFLSHLLERLPLPRTMRPSAIVAVDALPRTISGKLDRRALALLPVSGKLGSLEDTAGETRLAGAEEMVWKLWQSVIPEELAGIYESHVNVDTDFFSVGGSSLLLIELQHKMRAQLGISVTLLELFKSSTLGAMSRLLQDSGKLPDEHGLPGQIDWEQETALQPELESAASQWPASLAMTSNTQPPKVIVLTGATGFLGQYLLRALLQQDGVDKVICIANRNMTADRRRVMLGSSGNNNNNRVECLEGDLRSALLGLSEAEAARIFGTPESPGEADAVVHNGADVSHLKTYASLRAANVESTKRLAALCAPRRLPLHYVSTAGVAMYQPARVGAVGEASVRSAPPPADGRYGYAASKWASEVFLERACADLALPVFVHRPSSVLRPDEHMQGDNPAADVLQNLLGYAKRIAAVPREQEVMKGFVDLVKPETVTRRVVDAVMMRLGDGKSGPVFVHESGDVEIEVARIGEYLKQELGREVEVVSLDEWLARARKEGLSMAMEAVFKDLVGGEQKLNFPRLLRG</sequence>
<dbReference type="Pfam" id="PF07993">
    <property type="entry name" value="NAD_binding_4"/>
    <property type="match status" value="1"/>
</dbReference>
<dbReference type="Pfam" id="PF00550">
    <property type="entry name" value="PP-binding"/>
    <property type="match status" value="1"/>
</dbReference>
<dbReference type="EMBL" id="BAAFSV010000005">
    <property type="protein sequence ID" value="GAB1319598.1"/>
    <property type="molecule type" value="Genomic_DNA"/>
</dbReference>
<dbReference type="InterPro" id="IPR057326">
    <property type="entry name" value="KR_dom"/>
</dbReference>
<feature type="compositionally biased region" description="Acidic residues" evidence="10">
    <location>
        <begin position="2502"/>
        <end position="2515"/>
    </location>
</feature>
<feature type="domain" description="Ketosynthase family 3 (KS3)" evidence="12">
    <location>
        <begin position="5"/>
        <end position="441"/>
    </location>
</feature>
<dbReference type="InterPro" id="IPR029063">
    <property type="entry name" value="SAM-dependent_MTases_sf"/>
</dbReference>
<name>A0ABQ0GPC8_9PEZI</name>
<dbReference type="RefSeq" id="XP_070921328.1">
    <property type="nucleotide sequence ID" value="XM_071065227.1"/>
</dbReference>
<dbReference type="Gene3D" id="3.30.300.30">
    <property type="match status" value="1"/>
</dbReference>
<dbReference type="InterPro" id="IPR042104">
    <property type="entry name" value="PKS_dehydratase_sf"/>
</dbReference>
<dbReference type="Gene3D" id="3.40.366.10">
    <property type="entry name" value="Malonyl-Coenzyme A Acyl Carrier Protein, domain 2"/>
    <property type="match status" value="1"/>
</dbReference>
<dbReference type="InterPro" id="IPR020807">
    <property type="entry name" value="PKS_DH"/>
</dbReference>
<dbReference type="GeneID" id="98180550"/>
<dbReference type="InterPro" id="IPR045851">
    <property type="entry name" value="AMP-bd_C_sf"/>
</dbReference>
<evidence type="ECO:0000313" key="14">
    <source>
        <dbReference type="EMBL" id="GAB1319598.1"/>
    </source>
</evidence>
<dbReference type="Gene3D" id="3.40.50.12780">
    <property type="entry name" value="N-terminal domain of ligase-like"/>
    <property type="match status" value="1"/>
</dbReference>
<dbReference type="PROSITE" id="PS00455">
    <property type="entry name" value="AMP_BINDING"/>
    <property type="match status" value="1"/>
</dbReference>
<dbReference type="InterPro" id="IPR018201">
    <property type="entry name" value="Ketoacyl_synth_AS"/>
</dbReference>
<evidence type="ECO:0000256" key="1">
    <source>
        <dbReference type="ARBA" id="ARBA00022450"/>
    </source>
</evidence>
<keyword evidence="8" id="KW-0511">Multifunctional enzyme</keyword>
<dbReference type="InterPro" id="IPR020845">
    <property type="entry name" value="AMP-binding_CS"/>
</dbReference>
<dbReference type="InterPro" id="IPR050091">
    <property type="entry name" value="PKS_NRPS_Biosynth_Enz"/>
</dbReference>
<dbReference type="Proteomes" id="UP001628179">
    <property type="component" value="Unassembled WGS sequence"/>
</dbReference>
<dbReference type="InterPro" id="IPR000873">
    <property type="entry name" value="AMP-dep_synth/lig_dom"/>
</dbReference>
<dbReference type="SMART" id="SM00825">
    <property type="entry name" value="PKS_KS"/>
    <property type="match status" value="1"/>
</dbReference>
<dbReference type="PROSITE" id="PS52004">
    <property type="entry name" value="KS3_2"/>
    <property type="match status" value="1"/>
</dbReference>
<evidence type="ECO:0000256" key="10">
    <source>
        <dbReference type="SAM" id="MobiDB-lite"/>
    </source>
</evidence>
<dbReference type="InterPro" id="IPR013968">
    <property type="entry name" value="PKS_KR"/>
</dbReference>
<evidence type="ECO:0000256" key="3">
    <source>
        <dbReference type="ARBA" id="ARBA00022598"/>
    </source>
</evidence>
<dbReference type="Pfam" id="PF14765">
    <property type="entry name" value="PS-DH"/>
    <property type="match status" value="1"/>
</dbReference>
<dbReference type="Pfam" id="PF00698">
    <property type="entry name" value="Acyl_transf_1"/>
    <property type="match status" value="1"/>
</dbReference>
<dbReference type="Gene3D" id="3.30.559.10">
    <property type="entry name" value="Chloramphenicol acetyltransferase-like domain"/>
    <property type="match status" value="1"/>
</dbReference>
<dbReference type="InterPro" id="IPR049900">
    <property type="entry name" value="PKS_mFAS_DH"/>
</dbReference>
<dbReference type="Pfam" id="PF08659">
    <property type="entry name" value="KR"/>
    <property type="match status" value="1"/>
</dbReference>
<dbReference type="SUPFAM" id="SSF53335">
    <property type="entry name" value="S-adenosyl-L-methionine-dependent methyltransferases"/>
    <property type="match status" value="1"/>
</dbReference>
<dbReference type="PROSITE" id="PS00012">
    <property type="entry name" value="PHOSPHOPANTETHEINE"/>
    <property type="match status" value="1"/>
</dbReference>
<dbReference type="Gene3D" id="3.40.47.10">
    <property type="match status" value="1"/>
</dbReference>
<dbReference type="SUPFAM" id="SSF53901">
    <property type="entry name" value="Thiolase-like"/>
    <property type="match status" value="1"/>
</dbReference>
<dbReference type="SUPFAM" id="SSF56801">
    <property type="entry name" value="Acetyl-CoA synthetase-like"/>
    <property type="match status" value="1"/>
</dbReference>
<dbReference type="CDD" id="cd00833">
    <property type="entry name" value="PKS"/>
    <property type="match status" value="1"/>
</dbReference>
<dbReference type="SMART" id="SM00826">
    <property type="entry name" value="PKS_DH"/>
    <property type="match status" value="1"/>
</dbReference>
<dbReference type="PROSITE" id="PS50075">
    <property type="entry name" value="CARRIER"/>
    <property type="match status" value="2"/>
</dbReference>
<organism evidence="14 15">
    <name type="scientific">Madurella fahalii</name>
    <dbReference type="NCBI Taxonomy" id="1157608"/>
    <lineage>
        <taxon>Eukaryota</taxon>
        <taxon>Fungi</taxon>
        <taxon>Dikarya</taxon>
        <taxon>Ascomycota</taxon>
        <taxon>Pezizomycotina</taxon>
        <taxon>Sordariomycetes</taxon>
        <taxon>Sordariomycetidae</taxon>
        <taxon>Sordariales</taxon>
        <taxon>Sordariales incertae sedis</taxon>
        <taxon>Madurella</taxon>
    </lineage>
</organism>
<evidence type="ECO:0000256" key="2">
    <source>
        <dbReference type="ARBA" id="ARBA00022553"/>
    </source>
</evidence>
<dbReference type="SMART" id="SM00827">
    <property type="entry name" value="PKS_AT"/>
    <property type="match status" value="1"/>
</dbReference>
<keyword evidence="6" id="KW-0677">Repeat</keyword>
<evidence type="ECO:0000256" key="9">
    <source>
        <dbReference type="PROSITE-ProRule" id="PRU01363"/>
    </source>
</evidence>
<dbReference type="InterPro" id="IPR020841">
    <property type="entry name" value="PKS_Beta-ketoAc_synthase_dom"/>
</dbReference>
<feature type="active site" description="Proton acceptor; for dehydratase activity" evidence="9">
    <location>
        <position position="969"/>
    </location>
</feature>
<dbReference type="Pfam" id="PF00109">
    <property type="entry name" value="ketoacyl-synt"/>
    <property type="match status" value="1"/>
</dbReference>
<dbReference type="Pfam" id="PF08242">
    <property type="entry name" value="Methyltransf_12"/>
    <property type="match status" value="1"/>
</dbReference>
<dbReference type="Gene3D" id="3.30.70.3290">
    <property type="match status" value="1"/>
</dbReference>
<dbReference type="Pfam" id="PF00668">
    <property type="entry name" value="Condensation"/>
    <property type="match status" value="1"/>
</dbReference>
<feature type="active site" description="Proton donor; for dehydratase activity" evidence="9">
    <location>
        <position position="1145"/>
    </location>
</feature>
<dbReference type="SUPFAM" id="SSF52777">
    <property type="entry name" value="CoA-dependent acyltransferases"/>
    <property type="match status" value="2"/>
</dbReference>
<evidence type="ECO:0000256" key="7">
    <source>
        <dbReference type="ARBA" id="ARBA00023002"/>
    </source>
</evidence>
<dbReference type="InterPro" id="IPR006162">
    <property type="entry name" value="Ppantetheine_attach_site"/>
</dbReference>
<dbReference type="Pfam" id="PF16197">
    <property type="entry name" value="KAsynt_C_assoc"/>
    <property type="match status" value="1"/>
</dbReference>
<dbReference type="InterPro" id="IPR016036">
    <property type="entry name" value="Malonyl_transacylase_ACP-bd"/>
</dbReference>
<dbReference type="InterPro" id="IPR013120">
    <property type="entry name" value="FAR_NAD-bd"/>
</dbReference>
<dbReference type="InterPro" id="IPR016039">
    <property type="entry name" value="Thiolase-like"/>
</dbReference>
<dbReference type="CDD" id="cd05930">
    <property type="entry name" value="A_NRPS"/>
    <property type="match status" value="1"/>
</dbReference>
<dbReference type="SUPFAM" id="SSF51735">
    <property type="entry name" value="NAD(P)-binding Rossmann-fold domains"/>
    <property type="match status" value="2"/>
</dbReference>
<feature type="domain" description="PKS/mFAS DH" evidence="13">
    <location>
        <begin position="937"/>
        <end position="1244"/>
    </location>
</feature>
<dbReference type="InterPro" id="IPR001227">
    <property type="entry name" value="Ac_transferase_dom_sf"/>
</dbReference>
<dbReference type="Pfam" id="PF21089">
    <property type="entry name" value="PKS_DH_N"/>
    <property type="match status" value="1"/>
</dbReference>
<reference evidence="14 15" key="1">
    <citation type="submission" date="2024-09" db="EMBL/GenBank/DDBJ databases">
        <title>Itraconazole resistance in Madurella fahalii resulting from another homologue of gene encoding cytochrome P450 14-alpha sterol demethylase (CYP51).</title>
        <authorList>
            <person name="Yoshioka I."/>
            <person name="Fahal A.H."/>
            <person name="Kaneko S."/>
            <person name="Yaguchi T."/>
        </authorList>
    </citation>
    <scope>NUCLEOTIDE SEQUENCE [LARGE SCALE GENOMIC DNA]</scope>
    <source>
        <strain evidence="14 15">IFM 68171</strain>
    </source>
</reference>
<keyword evidence="2" id="KW-0597">Phosphoprotein</keyword>
<evidence type="ECO:0000313" key="15">
    <source>
        <dbReference type="Proteomes" id="UP001628179"/>
    </source>
</evidence>
<dbReference type="Gene3D" id="3.40.50.150">
    <property type="entry name" value="Vaccinia Virus protein VP39"/>
    <property type="match status" value="1"/>
</dbReference>
<dbReference type="InterPro" id="IPR042099">
    <property type="entry name" value="ANL_N_sf"/>
</dbReference>
<dbReference type="InterPro" id="IPR020806">
    <property type="entry name" value="PKS_PP-bd"/>
</dbReference>
<dbReference type="SUPFAM" id="SSF55048">
    <property type="entry name" value="Probable ACP-binding domain of malonyl-CoA ACP transacylase"/>
    <property type="match status" value="1"/>
</dbReference>
<keyword evidence="7" id="KW-0560">Oxidoreductase</keyword>
<dbReference type="SMART" id="SM00822">
    <property type="entry name" value="PKS_KR"/>
    <property type="match status" value="1"/>
</dbReference>
<dbReference type="InterPro" id="IPR014043">
    <property type="entry name" value="Acyl_transferase_dom"/>
</dbReference>
<dbReference type="InterPro" id="IPR049552">
    <property type="entry name" value="PKS_DH_N"/>
</dbReference>
<feature type="domain" description="Carrier" evidence="11">
    <location>
        <begin position="3537"/>
        <end position="3619"/>
    </location>
</feature>
<dbReference type="SMART" id="SM00823">
    <property type="entry name" value="PKS_PP"/>
    <property type="match status" value="2"/>
</dbReference>
<evidence type="ECO:0000256" key="6">
    <source>
        <dbReference type="ARBA" id="ARBA00022737"/>
    </source>
</evidence>
<dbReference type="PROSITE" id="PS00606">
    <property type="entry name" value="KS3_1"/>
    <property type="match status" value="1"/>
</dbReference>
<dbReference type="InterPro" id="IPR013217">
    <property type="entry name" value="Methyltransf_12"/>
</dbReference>
<dbReference type="PROSITE" id="PS52019">
    <property type="entry name" value="PKS_MFAS_DH"/>
    <property type="match status" value="1"/>
</dbReference>
<keyword evidence="15" id="KW-1185">Reference proteome</keyword>
<dbReference type="InterPro" id="IPR014031">
    <property type="entry name" value="Ketoacyl_synth_C"/>
</dbReference>
<evidence type="ECO:0000259" key="12">
    <source>
        <dbReference type="PROSITE" id="PS52004"/>
    </source>
</evidence>
<evidence type="ECO:0000256" key="5">
    <source>
        <dbReference type="ARBA" id="ARBA00022679"/>
    </source>
</evidence>
<feature type="domain" description="Carrier" evidence="11">
    <location>
        <begin position="2390"/>
        <end position="2468"/>
    </location>
</feature>
<protein>
    <submittedName>
        <fullName evidence="14">Hybrid NRPS/PKS enzyme</fullName>
    </submittedName>
</protein>
<evidence type="ECO:0000259" key="11">
    <source>
        <dbReference type="PROSITE" id="PS50075"/>
    </source>
</evidence>
<dbReference type="InterPro" id="IPR032821">
    <property type="entry name" value="PKS_assoc"/>
</dbReference>
<dbReference type="Pfam" id="PF02801">
    <property type="entry name" value="Ketoacyl-synt_C"/>
    <property type="match status" value="1"/>
</dbReference>
<accession>A0ABQ0GPC8</accession>
<comment type="caution">
    <text evidence="14">The sequence shown here is derived from an EMBL/GenBank/DDBJ whole genome shotgun (WGS) entry which is preliminary data.</text>
</comment>
<dbReference type="Gene3D" id="1.10.1200.10">
    <property type="entry name" value="ACP-like"/>
    <property type="match status" value="1"/>
</dbReference>
<dbReference type="InterPro" id="IPR036736">
    <property type="entry name" value="ACP-like_sf"/>
</dbReference>
<dbReference type="Gene3D" id="3.10.129.110">
    <property type="entry name" value="Polyketide synthase dehydratase"/>
    <property type="match status" value="1"/>
</dbReference>
<dbReference type="SUPFAM" id="SSF47336">
    <property type="entry name" value="ACP-like"/>
    <property type="match status" value="2"/>
</dbReference>
<dbReference type="CDD" id="cd02440">
    <property type="entry name" value="AdoMet_MTases"/>
    <property type="match status" value="1"/>
</dbReference>
<feature type="region of interest" description="Disordered" evidence="10">
    <location>
        <begin position="2476"/>
        <end position="2520"/>
    </location>
</feature>
<dbReference type="Pfam" id="PF00501">
    <property type="entry name" value="AMP-binding"/>
    <property type="match status" value="1"/>
</dbReference>
<dbReference type="Gene3D" id="3.30.559.30">
    <property type="entry name" value="Nonribosomal peptide synthetase, condensation domain"/>
    <property type="match status" value="1"/>
</dbReference>
<dbReference type="PANTHER" id="PTHR43775:SF20">
    <property type="entry name" value="HYBRID PKS-NRPS SYNTHETASE APDA"/>
    <property type="match status" value="1"/>
</dbReference>
<evidence type="ECO:0000256" key="8">
    <source>
        <dbReference type="ARBA" id="ARBA00023268"/>
    </source>
</evidence>
<evidence type="ECO:0000256" key="4">
    <source>
        <dbReference type="ARBA" id="ARBA00022603"/>
    </source>
</evidence>
<dbReference type="CDD" id="cd19532">
    <property type="entry name" value="C_PKS-NRPS"/>
    <property type="match status" value="1"/>
</dbReference>
<dbReference type="InterPro" id="IPR009081">
    <property type="entry name" value="PP-bd_ACP"/>
</dbReference>
<dbReference type="InterPro" id="IPR001242">
    <property type="entry name" value="Condensation_dom"/>
</dbReference>
<evidence type="ECO:0000259" key="13">
    <source>
        <dbReference type="PROSITE" id="PS52019"/>
    </source>
</evidence>
<dbReference type="InterPro" id="IPR049551">
    <property type="entry name" value="PKS_DH_C"/>
</dbReference>
<keyword evidence="1" id="KW-0596">Phosphopantetheine</keyword>
<proteinExistence type="predicted"/>
<keyword evidence="5" id="KW-0808">Transferase</keyword>
<dbReference type="InterPro" id="IPR014030">
    <property type="entry name" value="Ketoacyl_synth_N"/>
</dbReference>
<dbReference type="PANTHER" id="PTHR43775">
    <property type="entry name" value="FATTY ACID SYNTHASE"/>
    <property type="match status" value="1"/>
</dbReference>
<dbReference type="SUPFAM" id="SSF52151">
    <property type="entry name" value="FabD/lysophospholipase-like"/>
    <property type="match status" value="1"/>
</dbReference>
<feature type="region of interest" description="C-terminal hotdog fold" evidence="9">
    <location>
        <begin position="1089"/>
        <end position="1244"/>
    </location>
</feature>
<dbReference type="Gene3D" id="3.40.50.720">
    <property type="entry name" value="NAD(P)-binding Rossmann-like Domain"/>
    <property type="match status" value="2"/>
</dbReference>
<dbReference type="InterPro" id="IPR036291">
    <property type="entry name" value="NAD(P)-bd_dom_sf"/>
</dbReference>
<dbReference type="InterPro" id="IPR023213">
    <property type="entry name" value="CAT-like_dom_sf"/>
</dbReference>
<keyword evidence="3" id="KW-0436">Ligase</keyword>